<evidence type="ECO:0000256" key="3">
    <source>
        <dbReference type="SAM" id="MobiDB-lite"/>
    </source>
</evidence>
<keyword evidence="7" id="KW-1185">Reference proteome</keyword>
<sequence>MSQYNRGYNQMGGGAYNNGANPYAQQDDYDPNGYNGGGYGRQGDVEMQPFNQGYAGGGGGGSDAILNSCRDIDRELQQLNEQLDQLDRLYKRAANAPDQFGREIDQMSSTIMSGYRALVDRVKKIKSQPESQTARNSGQVGRIDRSLKQTIQRYQSMEREYRRDMQQQAERQYRIVKPDASPEEIREATENPEAPIFQQALMQSDRRGQATSVLNNVRARHEEIQKIERQMTELAELFQDLDRIVMEQDEVIHNIETKAEETGTNVVAANEQIDTAIDLAKARQRKKWWCVLIVVLIIIAIAIIIGVVVAVLKK</sequence>
<dbReference type="OrthoDB" id="10255013at2759"/>
<dbReference type="RefSeq" id="XP_033597530.1">
    <property type="nucleotide sequence ID" value="XM_033745731.1"/>
</dbReference>
<dbReference type="GO" id="GO:0012505">
    <property type="term" value="C:endomembrane system"/>
    <property type="evidence" value="ECO:0007669"/>
    <property type="project" value="TreeGrafter"/>
</dbReference>
<evidence type="ECO:0000256" key="4">
    <source>
        <dbReference type="SAM" id="Phobius"/>
    </source>
</evidence>
<dbReference type="InterPro" id="IPR010989">
    <property type="entry name" value="SNARE"/>
</dbReference>
<feature type="region of interest" description="Disordered" evidence="3">
    <location>
        <begin position="19"/>
        <end position="58"/>
    </location>
</feature>
<dbReference type="InterPro" id="IPR000727">
    <property type="entry name" value="T_SNARE_dom"/>
</dbReference>
<dbReference type="GO" id="GO:0031201">
    <property type="term" value="C:SNARE complex"/>
    <property type="evidence" value="ECO:0007669"/>
    <property type="project" value="TreeGrafter"/>
</dbReference>
<name>A0A6A6VYX7_9PEZI</name>
<dbReference type="AlphaFoldDB" id="A0A6A6VYX7"/>
<dbReference type="GO" id="GO:0006887">
    <property type="term" value="P:exocytosis"/>
    <property type="evidence" value="ECO:0007669"/>
    <property type="project" value="TreeGrafter"/>
</dbReference>
<feature type="transmembrane region" description="Helical" evidence="4">
    <location>
        <begin position="288"/>
        <end position="312"/>
    </location>
</feature>
<dbReference type="GO" id="GO:0006906">
    <property type="term" value="P:vesicle fusion"/>
    <property type="evidence" value="ECO:0007669"/>
    <property type="project" value="TreeGrafter"/>
</dbReference>
<dbReference type="PANTHER" id="PTHR19957:SF380">
    <property type="entry name" value="SYNTAXIN FAMILY PROTEIN"/>
    <property type="match status" value="1"/>
</dbReference>
<keyword evidence="4" id="KW-0812">Transmembrane</keyword>
<dbReference type="InterPro" id="IPR045242">
    <property type="entry name" value="Syntaxin"/>
</dbReference>
<evidence type="ECO:0000256" key="2">
    <source>
        <dbReference type="SAM" id="Coils"/>
    </source>
</evidence>
<dbReference type="GO" id="GO:0000149">
    <property type="term" value="F:SNARE binding"/>
    <property type="evidence" value="ECO:0007669"/>
    <property type="project" value="TreeGrafter"/>
</dbReference>
<evidence type="ECO:0000313" key="7">
    <source>
        <dbReference type="Proteomes" id="UP000799437"/>
    </source>
</evidence>
<dbReference type="Proteomes" id="UP000799437">
    <property type="component" value="Unassembled WGS sequence"/>
</dbReference>
<dbReference type="GO" id="GO:0005484">
    <property type="term" value="F:SNAP receptor activity"/>
    <property type="evidence" value="ECO:0007669"/>
    <property type="project" value="TreeGrafter"/>
</dbReference>
<feature type="domain" description="T-SNARE coiled-coil homology" evidence="5">
    <location>
        <begin position="214"/>
        <end position="276"/>
    </location>
</feature>
<dbReference type="Gene3D" id="1.20.58.70">
    <property type="match status" value="1"/>
</dbReference>
<reference evidence="6" key="1">
    <citation type="journal article" date="2020" name="Stud. Mycol.">
        <title>101 Dothideomycetes genomes: a test case for predicting lifestyles and emergence of pathogens.</title>
        <authorList>
            <person name="Haridas S."/>
            <person name="Albert R."/>
            <person name="Binder M."/>
            <person name="Bloem J."/>
            <person name="Labutti K."/>
            <person name="Salamov A."/>
            <person name="Andreopoulos B."/>
            <person name="Baker S."/>
            <person name="Barry K."/>
            <person name="Bills G."/>
            <person name="Bluhm B."/>
            <person name="Cannon C."/>
            <person name="Castanera R."/>
            <person name="Culley D."/>
            <person name="Daum C."/>
            <person name="Ezra D."/>
            <person name="Gonzalez J."/>
            <person name="Henrissat B."/>
            <person name="Kuo A."/>
            <person name="Liang C."/>
            <person name="Lipzen A."/>
            <person name="Lutzoni F."/>
            <person name="Magnuson J."/>
            <person name="Mondo S."/>
            <person name="Nolan M."/>
            <person name="Ohm R."/>
            <person name="Pangilinan J."/>
            <person name="Park H.-J."/>
            <person name="Ramirez L."/>
            <person name="Alfaro M."/>
            <person name="Sun H."/>
            <person name="Tritt A."/>
            <person name="Yoshinaga Y."/>
            <person name="Zwiers L.-H."/>
            <person name="Turgeon B."/>
            <person name="Goodwin S."/>
            <person name="Spatafora J."/>
            <person name="Crous P."/>
            <person name="Grigoriev I."/>
        </authorList>
    </citation>
    <scope>NUCLEOTIDE SEQUENCE</scope>
    <source>
        <strain evidence="6">CBS 121739</strain>
    </source>
</reference>
<accession>A0A6A6VYX7</accession>
<organism evidence="6 7">
    <name type="scientific">Pseudovirgaria hyperparasitica</name>
    <dbReference type="NCBI Taxonomy" id="470096"/>
    <lineage>
        <taxon>Eukaryota</taxon>
        <taxon>Fungi</taxon>
        <taxon>Dikarya</taxon>
        <taxon>Ascomycota</taxon>
        <taxon>Pezizomycotina</taxon>
        <taxon>Dothideomycetes</taxon>
        <taxon>Dothideomycetes incertae sedis</taxon>
        <taxon>Acrospermales</taxon>
        <taxon>Acrospermaceae</taxon>
        <taxon>Pseudovirgaria</taxon>
    </lineage>
</organism>
<keyword evidence="4" id="KW-0472">Membrane</keyword>
<dbReference type="SUPFAM" id="SSF47661">
    <property type="entry name" value="t-snare proteins"/>
    <property type="match status" value="1"/>
</dbReference>
<dbReference type="CDD" id="cd15849">
    <property type="entry name" value="SNARE_Sso1"/>
    <property type="match status" value="1"/>
</dbReference>
<protein>
    <submittedName>
        <fullName evidence="6">t-SNARE</fullName>
    </submittedName>
</protein>
<dbReference type="PROSITE" id="PS50192">
    <property type="entry name" value="T_SNARE"/>
    <property type="match status" value="1"/>
</dbReference>
<dbReference type="PANTHER" id="PTHR19957">
    <property type="entry name" value="SYNTAXIN"/>
    <property type="match status" value="1"/>
</dbReference>
<gene>
    <name evidence="6" type="ORF">EJ05DRAFT_488631</name>
</gene>
<evidence type="ECO:0000256" key="1">
    <source>
        <dbReference type="ARBA" id="ARBA00009063"/>
    </source>
</evidence>
<evidence type="ECO:0000313" key="6">
    <source>
        <dbReference type="EMBL" id="KAF2755079.1"/>
    </source>
</evidence>
<dbReference type="Pfam" id="PF05739">
    <property type="entry name" value="SNARE"/>
    <property type="match status" value="1"/>
</dbReference>
<proteinExistence type="inferred from homology"/>
<comment type="similarity">
    <text evidence="1">Belongs to the syntaxin family.</text>
</comment>
<keyword evidence="4" id="KW-1133">Transmembrane helix</keyword>
<feature type="coiled-coil region" evidence="2">
    <location>
        <begin position="62"/>
        <end position="96"/>
    </location>
</feature>
<dbReference type="GO" id="GO:0005886">
    <property type="term" value="C:plasma membrane"/>
    <property type="evidence" value="ECO:0007669"/>
    <property type="project" value="TreeGrafter"/>
</dbReference>
<evidence type="ECO:0000259" key="5">
    <source>
        <dbReference type="PROSITE" id="PS50192"/>
    </source>
</evidence>
<dbReference type="GO" id="GO:0006886">
    <property type="term" value="P:intracellular protein transport"/>
    <property type="evidence" value="ECO:0007669"/>
    <property type="project" value="TreeGrafter"/>
</dbReference>
<dbReference type="SMART" id="SM00397">
    <property type="entry name" value="t_SNARE"/>
    <property type="match status" value="1"/>
</dbReference>
<keyword evidence="2" id="KW-0175">Coiled coil</keyword>
<dbReference type="GO" id="GO:0048278">
    <property type="term" value="P:vesicle docking"/>
    <property type="evidence" value="ECO:0007669"/>
    <property type="project" value="TreeGrafter"/>
</dbReference>
<dbReference type="EMBL" id="ML996578">
    <property type="protein sequence ID" value="KAF2755079.1"/>
    <property type="molecule type" value="Genomic_DNA"/>
</dbReference>
<dbReference type="GeneID" id="54486785"/>